<dbReference type="InterPro" id="IPR005771">
    <property type="entry name" value="GalU_uridylyltTrfase_bac/arc"/>
</dbReference>
<dbReference type="InterPro" id="IPR029044">
    <property type="entry name" value="Nucleotide-diphossugar_trans"/>
</dbReference>
<evidence type="ECO:0000256" key="3">
    <source>
        <dbReference type="ARBA" id="ARBA00012415"/>
    </source>
</evidence>
<dbReference type="GO" id="GO:0003983">
    <property type="term" value="F:UTP:glucose-1-phosphate uridylyltransferase activity"/>
    <property type="evidence" value="ECO:0007669"/>
    <property type="project" value="UniProtKB-EC"/>
</dbReference>
<dbReference type="Proteomes" id="UP000062260">
    <property type="component" value="Chromosome"/>
</dbReference>
<dbReference type="SUPFAM" id="SSF53448">
    <property type="entry name" value="Nucleotide-diphospho-sugar transferases"/>
    <property type="match status" value="1"/>
</dbReference>
<comment type="similarity">
    <text evidence="2">Belongs to the UDPGP type 2 family.</text>
</comment>
<comment type="catalytic activity">
    <reaction evidence="6">
        <text>alpha-D-glucose 1-phosphate + UTP + H(+) = UDP-alpha-D-glucose + diphosphate</text>
        <dbReference type="Rhea" id="RHEA:19889"/>
        <dbReference type="ChEBI" id="CHEBI:15378"/>
        <dbReference type="ChEBI" id="CHEBI:33019"/>
        <dbReference type="ChEBI" id="CHEBI:46398"/>
        <dbReference type="ChEBI" id="CHEBI:58601"/>
        <dbReference type="ChEBI" id="CHEBI:58885"/>
        <dbReference type="EC" id="2.7.7.9"/>
    </reaction>
</comment>
<dbReference type="Gene3D" id="3.90.550.10">
    <property type="entry name" value="Spore Coat Polysaccharide Biosynthesis Protein SpsA, Chain A"/>
    <property type="match status" value="1"/>
</dbReference>
<dbReference type="KEGG" id="auh:AWM75_06195"/>
<dbReference type="PANTHER" id="PTHR43197">
    <property type="entry name" value="UTP--GLUCOSE-1-PHOSPHATE URIDYLYLTRANSFERASE"/>
    <property type="match status" value="1"/>
</dbReference>
<evidence type="ECO:0000256" key="6">
    <source>
        <dbReference type="ARBA" id="ARBA00048128"/>
    </source>
</evidence>
<dbReference type="InterPro" id="IPR005835">
    <property type="entry name" value="NTP_transferase_dom"/>
</dbReference>
<dbReference type="RefSeq" id="WP_067979655.1">
    <property type="nucleotide sequence ID" value="NZ_CP014163.1"/>
</dbReference>
<evidence type="ECO:0000259" key="7">
    <source>
        <dbReference type="Pfam" id="PF00483"/>
    </source>
</evidence>
<dbReference type="EC" id="2.7.7.9" evidence="3"/>
<comment type="pathway">
    <text evidence="1">Carbohydrate metabolism; nucleotide-sugar metabolism.</text>
</comment>
<dbReference type="GO" id="GO:0006011">
    <property type="term" value="P:UDP-alpha-D-glucose metabolic process"/>
    <property type="evidence" value="ECO:0007669"/>
    <property type="project" value="InterPro"/>
</dbReference>
<reference evidence="9" key="2">
    <citation type="submission" date="2016-01" db="EMBL/GenBank/DDBJ databases">
        <title>Six Aerococcus type strain genome sequencing and assembly using PacBio and Illumina Hiseq.</title>
        <authorList>
            <person name="Carkaci D."/>
            <person name="Dargis R."/>
            <person name="Nielsen X.C."/>
            <person name="Skovgaard O."/>
            <person name="Fuursted K."/>
            <person name="Christensen J.J."/>
        </authorList>
    </citation>
    <scope>NUCLEOTIDE SEQUENCE [LARGE SCALE GENOMIC DNA]</scope>
    <source>
        <strain evidence="9">CCUG42038B</strain>
    </source>
</reference>
<protein>
    <recommendedName>
        <fullName evidence="3">UTP--glucose-1-phosphate uridylyltransferase</fullName>
        <ecNumber evidence="3">2.7.7.9</ecNumber>
    </recommendedName>
</protein>
<proteinExistence type="inferred from homology"/>
<name>A0A109RI40_9LACT</name>
<reference evidence="8 9" key="1">
    <citation type="journal article" date="2016" name="Genome Announc.">
        <title>Complete Genome Sequences of Aerococcus christensenii CCUG 28831T, Aerococcus sanguinicola CCUG 43001T, Aerococcus urinae CCUG 36881T, Aerococcus urinaeequi CCUG 28094T, Aerococcus urinaehominis CCUG 42038 BT, and Aerococcus viridans CCUG 4311T.</title>
        <authorList>
            <person name="Carkaci D."/>
            <person name="Dargis R."/>
            <person name="Nielsen X.C."/>
            <person name="Skovgaard O."/>
            <person name="Fuursted K."/>
            <person name="Christensen J.J."/>
        </authorList>
    </citation>
    <scope>NUCLEOTIDE SEQUENCE [LARGE SCALE GENOMIC DNA]</scope>
    <source>
        <strain evidence="8 9">CCUG42038B</strain>
    </source>
</reference>
<keyword evidence="5 8" id="KW-0548">Nucleotidyltransferase</keyword>
<evidence type="ECO:0000256" key="4">
    <source>
        <dbReference type="ARBA" id="ARBA00022679"/>
    </source>
</evidence>
<evidence type="ECO:0000256" key="2">
    <source>
        <dbReference type="ARBA" id="ARBA00006890"/>
    </source>
</evidence>
<accession>A0A109RI40</accession>
<evidence type="ECO:0000256" key="5">
    <source>
        <dbReference type="ARBA" id="ARBA00022695"/>
    </source>
</evidence>
<keyword evidence="9" id="KW-1185">Reference proteome</keyword>
<dbReference type="Pfam" id="PF00483">
    <property type="entry name" value="NTP_transferase"/>
    <property type="match status" value="1"/>
</dbReference>
<dbReference type="STRING" id="128944.AWM75_06195"/>
<gene>
    <name evidence="8" type="ORF">AWM75_06195</name>
</gene>
<dbReference type="UniPathway" id="UPA00215"/>
<evidence type="ECO:0000313" key="8">
    <source>
        <dbReference type="EMBL" id="AMB99595.1"/>
    </source>
</evidence>
<dbReference type="AlphaFoldDB" id="A0A109RI40"/>
<evidence type="ECO:0000256" key="1">
    <source>
        <dbReference type="ARBA" id="ARBA00005136"/>
    </source>
</evidence>
<dbReference type="OrthoDB" id="9803871at2"/>
<feature type="domain" description="Nucleotidyl transferase" evidence="7">
    <location>
        <begin position="9"/>
        <end position="268"/>
    </location>
</feature>
<dbReference type="EMBL" id="CP014163">
    <property type="protein sequence ID" value="AMB99595.1"/>
    <property type="molecule type" value="Genomic_DNA"/>
</dbReference>
<organism evidence="8 9">
    <name type="scientific">Aerococcus urinaehominis</name>
    <dbReference type="NCBI Taxonomy" id="128944"/>
    <lineage>
        <taxon>Bacteria</taxon>
        <taxon>Bacillati</taxon>
        <taxon>Bacillota</taxon>
        <taxon>Bacilli</taxon>
        <taxon>Lactobacillales</taxon>
        <taxon>Aerococcaceae</taxon>
        <taxon>Aerococcus</taxon>
    </lineage>
</organism>
<dbReference type="PANTHER" id="PTHR43197:SF1">
    <property type="entry name" value="UTP--GLUCOSE-1-PHOSPHATE URIDYLYLTRANSFERASE"/>
    <property type="match status" value="1"/>
</dbReference>
<evidence type="ECO:0000313" key="9">
    <source>
        <dbReference type="Proteomes" id="UP000062260"/>
    </source>
</evidence>
<sequence length="292" mass="32374">MSGLNIKRAVIPAAGLGTRFLPSSKAMAKEIIPIVDKPTIQFIVEEALAAGIEEIMIITGRSKRSIEDHFDANYELEENLSSKQKDQLLGLVRETTLFNIQFKRQHYPAGLGDAVMQAKSFVGNEPFLLMLGDDIMVSDPVASKMMVDLATDLSSPLIAGQALANDQVSHYGIMQTHTNDQTSPIINLVEKPADDSYGNLAVIGRYILTPEIFDYLATTPVNPNSGELELTDALNRYAQDRKVYGFQYPGKWYEVGEPLGLVKASIQYALAHDQLKDDFRSYLKHEVIPNLK</sequence>
<keyword evidence="4 8" id="KW-0808">Transferase</keyword>
<dbReference type="CDD" id="cd02541">
    <property type="entry name" value="UGPase_prokaryotic"/>
    <property type="match status" value="1"/>
</dbReference>